<dbReference type="Gene3D" id="1.50.10.100">
    <property type="entry name" value="Chondroitin AC/alginate lyase"/>
    <property type="match status" value="1"/>
</dbReference>
<dbReference type="OrthoDB" id="9772435at2"/>
<reference evidence="1 2" key="1">
    <citation type="submission" date="2018-07" db="EMBL/GenBank/DDBJ databases">
        <title>Genomic Encyclopedia of Type Strains, Phase III (KMG-III): the genomes of soil and plant-associated and newly described type strains.</title>
        <authorList>
            <person name="Whitman W."/>
        </authorList>
    </citation>
    <scope>NUCLEOTIDE SEQUENCE [LARGE SCALE GENOMIC DNA]</scope>
    <source>
        <strain evidence="1 2">CECT 8333</strain>
    </source>
</reference>
<dbReference type="Proteomes" id="UP000253090">
    <property type="component" value="Unassembled WGS sequence"/>
</dbReference>
<dbReference type="EMBL" id="QPJW01000002">
    <property type="protein sequence ID" value="RCX21564.1"/>
    <property type="molecule type" value="Genomic_DNA"/>
</dbReference>
<organism evidence="1 2">
    <name type="scientific">Fontibacillus phaseoli</name>
    <dbReference type="NCBI Taxonomy" id="1416533"/>
    <lineage>
        <taxon>Bacteria</taxon>
        <taxon>Bacillati</taxon>
        <taxon>Bacillota</taxon>
        <taxon>Bacilli</taxon>
        <taxon>Bacillales</taxon>
        <taxon>Paenibacillaceae</taxon>
        <taxon>Fontibacillus</taxon>
    </lineage>
</organism>
<evidence type="ECO:0000313" key="2">
    <source>
        <dbReference type="Proteomes" id="UP000253090"/>
    </source>
</evidence>
<comment type="caution">
    <text evidence="1">The sequence shown here is derived from an EMBL/GenBank/DDBJ whole genome shotgun (WGS) entry which is preliminary data.</text>
</comment>
<name>A0A369BPH1_9BACL</name>
<evidence type="ECO:0000313" key="1">
    <source>
        <dbReference type="EMBL" id="RCX21564.1"/>
    </source>
</evidence>
<dbReference type="PANTHER" id="PTHR39210">
    <property type="entry name" value="HEPARIN-SULFATE LYASE"/>
    <property type="match status" value="1"/>
</dbReference>
<sequence>MNDILTMINLLEWERIQNDLSERMLAGQSELTLIPGQSMTLQYPGVHLDNHWVMQGFVTRNDYSADLRGWHGLVLEAELPQPGILELKAEVGLLRNKSPLPEEIEYVASRCLITGGDIGVRRIVFPLDQFDDQKALSGKWKFVRSLRLTLDRKGDGGEEPIRIRQIRFIRRPVIYTHTSVLSKSAPGGGTATYVVHLCNCTGETQPVVFSREKYGWETMTVNVDPEEYVLSPWETKTIAVRVEVPDRVAPGGHEIQKLTAVPGGRGEQAEQFTLITLRELPHPYIKHTADGWDEVRRKINEHDWAKELLDRYEQRADRWVLPEASAGPFLFLSHHANEAENAVIVWKLTGRTELAEKAASFLRATVDPERGYPSTLQACHQELVHEGEYFKHAAAVYDLLADSGLLTEEDHANVQYSFRLFMDLIDWALCVGSISNWTIGEMIGALYCSQALQDLERMNRFLFGTGGFTDHLSKGTLDDGWWFECSVGYNLMSAGLFTEIVQSCRPWGMNLADLWVPAQYHDQITPGSKPEIDGLCLDIWGPIMRNYRSIPQLWDSLLPFADYRGVLFGINDSAESKLPGISERGYLDGRFDLAYYLYRKPEYGDILLTCNLDDRDLLYAIPNLAPSESKKYLTSAYADNSGVAVLRSRTEGRKPREQIQAVVKYGTHGGAHGHYDRLSLLSIMRYGRSFYNPENIWYSYHTFMYKFYVQTSITHNMVVVDRKQQDPTEGRRILFHGGSLFQACAVENTARWSYPPYGGWRVDGDKTFGERTWKEGRHMPIPEPEPEYSKRTGFTEPILGRRLTVVTDDYVVLFDYVSGEREHEYDSLFHCKGLVSLEGEEKRLNKRTEQFDPDPLGGAQLITDCEWYEMKGPVKAHFEMGFGPDYDNRANRTEYNENGPLSIDHYTLWPPQVEMIVGNNPEVHHVDKRLYYEVIGDGRVLASGRFGAWILGREDLDLPLQGIETLELRVKAEEGVGDNGRPKISEKTIFWGDPYLETESGGKLYLADLPLTTENTDPGNGVGVDYFGGPVKIAVRRFDRAIPANPIDLNREGIIRVDLTGIRAARLVASIGSDYPLGDETYRRKMLSARSVGKEARFVTMVEPYEMRPMIVSASASSADEVRVALADGRIQTIRVTGLDADRGNAVMEITETDTAGRVLRRESSGSAEVV</sequence>
<protein>
    <recommendedName>
        <fullName evidence="3">Heparinase II/III-like protein</fullName>
    </recommendedName>
</protein>
<proteinExistence type="predicted"/>
<dbReference type="Gene3D" id="2.70.98.70">
    <property type="match status" value="1"/>
</dbReference>
<dbReference type="AlphaFoldDB" id="A0A369BPH1"/>
<dbReference type="PANTHER" id="PTHR39210:SF1">
    <property type="entry name" value="HEPARIN-SULFATE LYASE"/>
    <property type="match status" value="1"/>
</dbReference>
<dbReference type="RefSeq" id="WP_114496109.1">
    <property type="nucleotide sequence ID" value="NZ_QPJW01000002.1"/>
</dbReference>
<accession>A0A369BPH1</accession>
<dbReference type="InterPro" id="IPR008929">
    <property type="entry name" value="Chondroitin_lyas"/>
</dbReference>
<gene>
    <name evidence="1" type="ORF">DFP94_102317</name>
</gene>
<keyword evidence="2" id="KW-1185">Reference proteome</keyword>
<dbReference type="SUPFAM" id="SSF48230">
    <property type="entry name" value="Chondroitin AC/alginate lyase"/>
    <property type="match status" value="1"/>
</dbReference>
<evidence type="ECO:0008006" key="3">
    <source>
        <dbReference type="Google" id="ProtNLM"/>
    </source>
</evidence>